<protein>
    <recommendedName>
        <fullName evidence="1">AB hydrolase-1 domain-containing protein</fullName>
    </recommendedName>
</protein>
<comment type="caution">
    <text evidence="2">The sequence shown here is derived from an EMBL/GenBank/DDBJ whole genome shotgun (WGS) entry which is preliminary data.</text>
</comment>
<dbReference type="InterPro" id="IPR029058">
    <property type="entry name" value="AB_hydrolase_fold"/>
</dbReference>
<name>S9VIF1_9TRYP</name>
<evidence type="ECO:0000313" key="3">
    <source>
        <dbReference type="Proteomes" id="UP000015354"/>
    </source>
</evidence>
<dbReference type="AlphaFoldDB" id="S9VIF1"/>
<dbReference type="PANTHER" id="PTHR43358">
    <property type="entry name" value="ALPHA/BETA-HYDROLASE"/>
    <property type="match status" value="1"/>
</dbReference>
<accession>S9VIF1</accession>
<keyword evidence="3" id="KW-1185">Reference proteome</keyword>
<dbReference type="Proteomes" id="UP000015354">
    <property type="component" value="Unassembled WGS sequence"/>
</dbReference>
<dbReference type="InterPro" id="IPR000073">
    <property type="entry name" value="AB_hydrolase_1"/>
</dbReference>
<organism evidence="2 3">
    <name type="scientific">Strigomonas culicis</name>
    <dbReference type="NCBI Taxonomy" id="28005"/>
    <lineage>
        <taxon>Eukaryota</taxon>
        <taxon>Discoba</taxon>
        <taxon>Euglenozoa</taxon>
        <taxon>Kinetoplastea</taxon>
        <taxon>Metakinetoplastina</taxon>
        <taxon>Trypanosomatida</taxon>
        <taxon>Trypanosomatidae</taxon>
        <taxon>Strigomonadinae</taxon>
        <taxon>Strigomonas</taxon>
    </lineage>
</organism>
<dbReference type="Gene3D" id="3.40.50.1820">
    <property type="entry name" value="alpha/beta hydrolase"/>
    <property type="match status" value="1"/>
</dbReference>
<evidence type="ECO:0000313" key="2">
    <source>
        <dbReference type="EMBL" id="EPY23000.1"/>
    </source>
</evidence>
<reference evidence="2 3" key="1">
    <citation type="journal article" date="2013" name="PLoS ONE">
        <title>Predicting the Proteins of Angomonas deanei, Strigomonas culicis and Their Respective Endosymbionts Reveals New Aspects of the Trypanosomatidae Family.</title>
        <authorList>
            <person name="Motta M.C."/>
            <person name="Martins A.C."/>
            <person name="de Souza S.S."/>
            <person name="Catta-Preta C.M."/>
            <person name="Silva R."/>
            <person name="Klein C.C."/>
            <person name="de Almeida L.G."/>
            <person name="de Lima Cunha O."/>
            <person name="Ciapina L.P."/>
            <person name="Brocchi M."/>
            <person name="Colabardini A.C."/>
            <person name="de Araujo Lima B."/>
            <person name="Machado C.R."/>
            <person name="de Almeida Soares C.M."/>
            <person name="Probst C.M."/>
            <person name="de Menezes C.B."/>
            <person name="Thompson C.E."/>
            <person name="Bartholomeu D.C."/>
            <person name="Gradia D.F."/>
            <person name="Pavoni D.P."/>
            <person name="Grisard E.C."/>
            <person name="Fantinatti-Garboggini F."/>
            <person name="Marchini F.K."/>
            <person name="Rodrigues-Luiz G.F."/>
            <person name="Wagner G."/>
            <person name="Goldman G.H."/>
            <person name="Fietto J.L."/>
            <person name="Elias M.C."/>
            <person name="Goldman M.H."/>
            <person name="Sagot M.F."/>
            <person name="Pereira M."/>
            <person name="Stoco P.H."/>
            <person name="de Mendonca-Neto R.P."/>
            <person name="Teixeira S.M."/>
            <person name="Maciel T.E."/>
            <person name="de Oliveira Mendes T.A."/>
            <person name="Urmenyi T.P."/>
            <person name="de Souza W."/>
            <person name="Schenkman S."/>
            <person name="de Vasconcelos A.T."/>
        </authorList>
    </citation>
    <scope>NUCLEOTIDE SEQUENCE [LARGE SCALE GENOMIC DNA]</scope>
</reference>
<dbReference type="OrthoDB" id="10249433at2759"/>
<dbReference type="EMBL" id="ATMH01007959">
    <property type="protein sequence ID" value="EPY23000.1"/>
    <property type="molecule type" value="Genomic_DNA"/>
</dbReference>
<dbReference type="PANTHER" id="PTHR43358:SF4">
    <property type="entry name" value="ALPHA_BETA HYDROLASE FOLD-1 DOMAIN-CONTAINING PROTEIN"/>
    <property type="match status" value="1"/>
</dbReference>
<dbReference type="InterPro" id="IPR052920">
    <property type="entry name" value="DNA-binding_regulatory"/>
</dbReference>
<feature type="non-terminal residue" evidence="2">
    <location>
        <position position="273"/>
    </location>
</feature>
<sequence>MATREIIRQITTGPGLIDTLCDFIIRPPRSNYALMDLGPSVFRVGDTCTTRFKRHDVELYNMRGLRIRCSWFKPLDAPPGPLPCVVYCHANCGGRYDGLEAIFLLTKGFTVFCFDFCGSGMSDGQYISLGFYERQDLAAVVEYLTQSSDVDGIALWGRSMGAVSSIMYASKDDSIRCVVCDSPFGSLRWLVQDLVEQHGGKAGKYIPGIIIKSIVERIRKRIMKRAAFDIDDLNTIRYASTCQVPGLLFHGEGDDFVAPKHSQAVRDALRRVV</sequence>
<feature type="domain" description="AB hydrolase-1" evidence="1">
    <location>
        <begin position="83"/>
        <end position="183"/>
    </location>
</feature>
<dbReference type="Pfam" id="PF00561">
    <property type="entry name" value="Abhydrolase_1"/>
    <property type="match status" value="1"/>
</dbReference>
<gene>
    <name evidence="2" type="ORF">STCU_07959</name>
</gene>
<proteinExistence type="predicted"/>
<dbReference type="SUPFAM" id="SSF53474">
    <property type="entry name" value="alpha/beta-Hydrolases"/>
    <property type="match status" value="1"/>
</dbReference>
<evidence type="ECO:0000259" key="1">
    <source>
        <dbReference type="Pfam" id="PF00561"/>
    </source>
</evidence>